<feature type="transmembrane region" description="Helical" evidence="2">
    <location>
        <begin position="40"/>
        <end position="60"/>
    </location>
</feature>
<protein>
    <recommendedName>
        <fullName evidence="3">Anti-sigma factor RsgI-like middle domain-containing protein</fullName>
    </recommendedName>
</protein>
<comment type="caution">
    <text evidence="4">The sequence shown here is derived from an EMBL/GenBank/DDBJ whole genome shotgun (WGS) entry which is preliminary data.</text>
</comment>
<name>A0A921LQ61_9FIRM</name>
<keyword evidence="2" id="KW-1133">Transmembrane helix</keyword>
<evidence type="ECO:0000259" key="3">
    <source>
        <dbReference type="Pfam" id="PF23750"/>
    </source>
</evidence>
<dbReference type="InterPro" id="IPR055431">
    <property type="entry name" value="RsgI_M"/>
</dbReference>
<keyword evidence="2" id="KW-0812">Transmembrane</keyword>
<dbReference type="EMBL" id="DYVE01000338">
    <property type="protein sequence ID" value="HJG29607.1"/>
    <property type="molecule type" value="Genomic_DNA"/>
</dbReference>
<sequence length="256" mass="27538">MREKIREAFDSVHAEPELKAAARQAVARRAAGRHRAIRRLGIALAAAACAVVLAGGWLYATPTVQISIDINPSLELGINRFDRVISVEGWNDDGTALAQTVNVTHLSYTDAVETILASEPVETLLAENGVVEIGVIGTDTDRCARMLENVRACTREQQNAHCYQADPDQLAQAHECGLSYGKYRAYLELAALDPAITPEAVQDMTMREIRERIAALSGQILPEAADDSAAAATEPTENGLQQKTPGHHGAGHHGDD</sequence>
<gene>
    <name evidence="4" type="ORF">K8V20_13305</name>
</gene>
<reference evidence="4" key="2">
    <citation type="submission" date="2021-09" db="EMBL/GenBank/DDBJ databases">
        <authorList>
            <person name="Gilroy R."/>
        </authorList>
    </citation>
    <scope>NUCLEOTIDE SEQUENCE</scope>
    <source>
        <strain evidence="4">ChiBcec21-2208</strain>
    </source>
</reference>
<feature type="domain" description="Anti-sigma factor RsgI-like middle" evidence="3">
    <location>
        <begin position="66"/>
        <end position="187"/>
    </location>
</feature>
<dbReference type="Proteomes" id="UP000782880">
    <property type="component" value="Unassembled WGS sequence"/>
</dbReference>
<evidence type="ECO:0000256" key="2">
    <source>
        <dbReference type="SAM" id="Phobius"/>
    </source>
</evidence>
<dbReference type="AlphaFoldDB" id="A0A921LQ61"/>
<accession>A0A921LQ61</accession>
<evidence type="ECO:0000313" key="5">
    <source>
        <dbReference type="Proteomes" id="UP000782880"/>
    </source>
</evidence>
<reference evidence="4" key="1">
    <citation type="journal article" date="2021" name="PeerJ">
        <title>Extensive microbial diversity within the chicken gut microbiome revealed by metagenomics and culture.</title>
        <authorList>
            <person name="Gilroy R."/>
            <person name="Ravi A."/>
            <person name="Getino M."/>
            <person name="Pursley I."/>
            <person name="Horton D.L."/>
            <person name="Alikhan N.F."/>
            <person name="Baker D."/>
            <person name="Gharbi K."/>
            <person name="Hall N."/>
            <person name="Watson M."/>
            <person name="Adriaenssens E.M."/>
            <person name="Foster-Nyarko E."/>
            <person name="Jarju S."/>
            <person name="Secka A."/>
            <person name="Antonio M."/>
            <person name="Oren A."/>
            <person name="Chaudhuri R.R."/>
            <person name="La Ragione R."/>
            <person name="Hildebrand F."/>
            <person name="Pallen M.J."/>
        </authorList>
    </citation>
    <scope>NUCLEOTIDE SEQUENCE</scope>
    <source>
        <strain evidence="4">ChiBcec21-2208</strain>
    </source>
</reference>
<dbReference type="Pfam" id="PF23750">
    <property type="entry name" value="RsgI_M"/>
    <property type="match status" value="1"/>
</dbReference>
<evidence type="ECO:0000313" key="4">
    <source>
        <dbReference type="EMBL" id="HJG29607.1"/>
    </source>
</evidence>
<proteinExistence type="predicted"/>
<organism evidence="4 5">
    <name type="scientific">Subdoligranulum variabile</name>
    <dbReference type="NCBI Taxonomy" id="214851"/>
    <lineage>
        <taxon>Bacteria</taxon>
        <taxon>Bacillati</taxon>
        <taxon>Bacillota</taxon>
        <taxon>Clostridia</taxon>
        <taxon>Eubacteriales</taxon>
        <taxon>Oscillospiraceae</taxon>
        <taxon>Subdoligranulum</taxon>
    </lineage>
</organism>
<feature type="compositionally biased region" description="Basic residues" evidence="1">
    <location>
        <begin position="245"/>
        <end position="256"/>
    </location>
</feature>
<feature type="compositionally biased region" description="Polar residues" evidence="1">
    <location>
        <begin position="235"/>
        <end position="244"/>
    </location>
</feature>
<keyword evidence="2" id="KW-0472">Membrane</keyword>
<feature type="region of interest" description="Disordered" evidence="1">
    <location>
        <begin position="224"/>
        <end position="256"/>
    </location>
</feature>
<evidence type="ECO:0000256" key="1">
    <source>
        <dbReference type="SAM" id="MobiDB-lite"/>
    </source>
</evidence>